<gene>
    <name evidence="1" type="ORF">FAZ15_16185</name>
</gene>
<dbReference type="OrthoDB" id="657665at2"/>
<keyword evidence="2" id="KW-1185">Reference proteome</keyword>
<dbReference type="RefSeq" id="WP_136902371.1">
    <property type="nucleotide sequence ID" value="NZ_SUME01000007.1"/>
</dbReference>
<dbReference type="Proteomes" id="UP000306808">
    <property type="component" value="Unassembled WGS sequence"/>
</dbReference>
<reference evidence="1 2" key="1">
    <citation type="submission" date="2019-04" db="EMBL/GenBank/DDBJ databases">
        <title>Sphingobacterium olei sp. nov., isolated from oil-contaminated soil.</title>
        <authorList>
            <person name="Liu B."/>
        </authorList>
    </citation>
    <scope>NUCLEOTIDE SEQUENCE [LARGE SCALE GENOMIC DNA]</scope>
    <source>
        <strain evidence="1 2">HAL-9</strain>
    </source>
</reference>
<organism evidence="1 2">
    <name type="scientific">Sphingobacterium olei</name>
    <dbReference type="NCBI Taxonomy" id="2571155"/>
    <lineage>
        <taxon>Bacteria</taxon>
        <taxon>Pseudomonadati</taxon>
        <taxon>Bacteroidota</taxon>
        <taxon>Sphingobacteriia</taxon>
        <taxon>Sphingobacteriales</taxon>
        <taxon>Sphingobacteriaceae</taxon>
        <taxon>Sphingobacterium</taxon>
    </lineage>
</organism>
<name>A0A4U0NHA1_9SPHI</name>
<accession>A0A4U0NHA1</accession>
<dbReference type="AlphaFoldDB" id="A0A4U0NHA1"/>
<evidence type="ECO:0000313" key="2">
    <source>
        <dbReference type="Proteomes" id="UP000306808"/>
    </source>
</evidence>
<protein>
    <submittedName>
        <fullName evidence="1">Uncharacterized protein</fullName>
    </submittedName>
</protein>
<sequence>MALSQPLIEIGGIGKLTRMKKVRIEYPIVAFLFAYLNQIDLSLDRSRWEPLENLREYYKTQISPGKVAEFLVNKFDLKADKLRNLIFIKEAKFLAKIENVLLLYFRKKVFLTEDEMYFLCQKLFELSKYLRNDIEVHRLQIEKLRIEFSQLNYGVIKFKLTKKERAKAMNIEHFLQNEILHTIKIENFSKNIDI</sequence>
<dbReference type="EMBL" id="SUME01000007">
    <property type="protein sequence ID" value="TJZ53577.1"/>
    <property type="molecule type" value="Genomic_DNA"/>
</dbReference>
<evidence type="ECO:0000313" key="1">
    <source>
        <dbReference type="EMBL" id="TJZ53577.1"/>
    </source>
</evidence>
<proteinExistence type="predicted"/>
<comment type="caution">
    <text evidence="1">The sequence shown here is derived from an EMBL/GenBank/DDBJ whole genome shotgun (WGS) entry which is preliminary data.</text>
</comment>